<comment type="catalytic activity">
    <reaction evidence="2">
        <text>a 1,2-diacyl-sn-glycero-3-phosphocholine + H2O = a 1-acyl-sn-glycero-3-phosphocholine + a fatty acid + H(+)</text>
        <dbReference type="Rhea" id="RHEA:15801"/>
        <dbReference type="ChEBI" id="CHEBI:15377"/>
        <dbReference type="ChEBI" id="CHEBI:15378"/>
        <dbReference type="ChEBI" id="CHEBI:28868"/>
        <dbReference type="ChEBI" id="CHEBI:57643"/>
        <dbReference type="ChEBI" id="CHEBI:58168"/>
        <dbReference type="EC" id="3.1.1.4"/>
    </reaction>
</comment>
<keyword evidence="12" id="KW-0378">Hydrolase</keyword>
<dbReference type="EC" id="3.1.1.32" evidence="6"/>
<evidence type="ECO:0000256" key="1">
    <source>
        <dbReference type="ARBA" id="ARBA00000111"/>
    </source>
</evidence>
<feature type="compositionally biased region" description="Polar residues" evidence="21">
    <location>
        <begin position="154"/>
        <end position="171"/>
    </location>
</feature>
<keyword evidence="16" id="KW-0472">Membrane</keyword>
<dbReference type="GO" id="GO:0004623">
    <property type="term" value="F:phospholipase A2 activity"/>
    <property type="evidence" value="ECO:0007669"/>
    <property type="project" value="UniProtKB-EC"/>
</dbReference>
<comment type="catalytic activity">
    <reaction evidence="1">
        <text>a 1,2-diacyl-sn-glycero-3-phosphocholine + H2O = a 2-acyl-sn-glycero-3-phosphocholine + a fatty acid + H(+)</text>
        <dbReference type="Rhea" id="RHEA:18689"/>
        <dbReference type="ChEBI" id="CHEBI:15377"/>
        <dbReference type="ChEBI" id="CHEBI:15378"/>
        <dbReference type="ChEBI" id="CHEBI:28868"/>
        <dbReference type="ChEBI" id="CHEBI:57643"/>
        <dbReference type="ChEBI" id="CHEBI:57875"/>
        <dbReference type="EC" id="3.1.1.32"/>
    </reaction>
</comment>
<proteinExistence type="inferred from homology"/>
<dbReference type="SUPFAM" id="SSF56931">
    <property type="entry name" value="Outer membrane phospholipase A (OMPLA)"/>
    <property type="match status" value="1"/>
</dbReference>
<dbReference type="PRINTS" id="PR01486">
    <property type="entry name" value="PHPHLIPASEA1"/>
</dbReference>
<evidence type="ECO:0000256" key="18">
    <source>
        <dbReference type="ARBA" id="ARBA00032375"/>
    </source>
</evidence>
<organism evidence="23 24">
    <name type="scientific">Campylobacter rectus</name>
    <name type="common">Wolinella recta</name>
    <dbReference type="NCBI Taxonomy" id="203"/>
    <lineage>
        <taxon>Bacteria</taxon>
        <taxon>Pseudomonadati</taxon>
        <taxon>Campylobacterota</taxon>
        <taxon>Epsilonproteobacteria</taxon>
        <taxon>Campylobacterales</taxon>
        <taxon>Campylobacteraceae</taxon>
        <taxon>Campylobacter</taxon>
    </lineage>
</organism>
<keyword evidence="11 22" id="KW-0732">Signal</keyword>
<dbReference type="PANTHER" id="PTHR40457">
    <property type="entry name" value="PHOSPHOLIPASE A1"/>
    <property type="match status" value="1"/>
</dbReference>
<comment type="cofactor">
    <cofactor evidence="20">
        <name>Ca(2+)</name>
        <dbReference type="ChEBI" id="CHEBI:29108"/>
    </cofactor>
    <text evidence="20">Binds 1 Ca(2+) ion per monomer.</text>
</comment>
<evidence type="ECO:0000256" key="22">
    <source>
        <dbReference type="SAM" id="SignalP"/>
    </source>
</evidence>
<evidence type="ECO:0000256" key="19">
    <source>
        <dbReference type="PIRSR" id="PIRSR603187-1"/>
    </source>
</evidence>
<comment type="subunit">
    <text evidence="5">Homodimer; dimerization is reversible, and the dimeric form is the active one.</text>
</comment>
<dbReference type="InterPro" id="IPR036541">
    <property type="entry name" value="PLipase_A1_sf"/>
</dbReference>
<evidence type="ECO:0000256" key="21">
    <source>
        <dbReference type="SAM" id="MobiDB-lite"/>
    </source>
</evidence>
<evidence type="ECO:0000256" key="13">
    <source>
        <dbReference type="ARBA" id="ARBA00022837"/>
    </source>
</evidence>
<feature type="binding site" description="in dimeric form" evidence="20">
    <location>
        <position position="457"/>
    </location>
    <ligand>
        <name>Ca(2+)</name>
        <dbReference type="ChEBI" id="CHEBI:29108"/>
        <label>1</label>
    </ligand>
</feature>
<dbReference type="InterPro" id="IPR003187">
    <property type="entry name" value="PLipase_A1"/>
</dbReference>
<dbReference type="CDD" id="cd00541">
    <property type="entry name" value="OMPLA"/>
    <property type="match status" value="1"/>
</dbReference>
<evidence type="ECO:0000256" key="4">
    <source>
        <dbReference type="ARBA" id="ARBA00010525"/>
    </source>
</evidence>
<dbReference type="AlphaFoldDB" id="A0A6G5QJL0"/>
<keyword evidence="13 20" id="KW-0106">Calcium</keyword>
<dbReference type="GO" id="GO:0009279">
    <property type="term" value="C:cell outer membrane"/>
    <property type="evidence" value="ECO:0007669"/>
    <property type="project" value="UniProtKB-SubCell"/>
</dbReference>
<evidence type="ECO:0000256" key="3">
    <source>
        <dbReference type="ARBA" id="ARBA00004571"/>
    </source>
</evidence>
<evidence type="ECO:0000256" key="17">
    <source>
        <dbReference type="ARBA" id="ARBA00023237"/>
    </source>
</evidence>
<dbReference type="EC" id="3.1.1.4" evidence="7"/>
<evidence type="ECO:0000256" key="10">
    <source>
        <dbReference type="ARBA" id="ARBA00022723"/>
    </source>
</evidence>
<keyword evidence="8" id="KW-1134">Transmembrane beta strand</keyword>
<evidence type="ECO:0000256" key="2">
    <source>
        <dbReference type="ARBA" id="ARBA00001604"/>
    </source>
</evidence>
<dbReference type="PANTHER" id="PTHR40457:SF1">
    <property type="entry name" value="PHOSPHOLIPASE A1"/>
    <property type="match status" value="1"/>
</dbReference>
<dbReference type="RefSeq" id="WP_004319785.1">
    <property type="nucleotide sequence ID" value="NZ_CP012543.1"/>
</dbReference>
<evidence type="ECO:0000313" key="24">
    <source>
        <dbReference type="Proteomes" id="UP000502377"/>
    </source>
</evidence>
<evidence type="ECO:0000256" key="8">
    <source>
        <dbReference type="ARBA" id="ARBA00022452"/>
    </source>
</evidence>
<keyword evidence="9" id="KW-0812">Transmembrane</keyword>
<gene>
    <name evidence="23" type="primary">pldA</name>
    <name evidence="23" type="ORF">CRECT_0203</name>
</gene>
<comment type="similarity">
    <text evidence="4">Belongs to the phospholipase A1 family.</text>
</comment>
<evidence type="ECO:0000256" key="14">
    <source>
        <dbReference type="ARBA" id="ARBA00022963"/>
    </source>
</evidence>
<evidence type="ECO:0000256" key="5">
    <source>
        <dbReference type="ARBA" id="ARBA00011702"/>
    </source>
</evidence>
<keyword evidence="15" id="KW-0443">Lipid metabolism</keyword>
<keyword evidence="17" id="KW-0998">Cell outer membrane</keyword>
<feature type="region of interest" description="Disordered" evidence="21">
    <location>
        <begin position="151"/>
        <end position="171"/>
    </location>
</feature>
<dbReference type="GO" id="GO:0016042">
    <property type="term" value="P:lipid catabolic process"/>
    <property type="evidence" value="ECO:0007669"/>
    <property type="project" value="UniProtKB-KW"/>
</dbReference>
<evidence type="ECO:0000313" key="23">
    <source>
        <dbReference type="EMBL" id="QCD45903.1"/>
    </source>
</evidence>
<protein>
    <recommendedName>
        <fullName evidence="18">Phosphatidylcholine 1-acylhydrolase</fullName>
        <ecNumber evidence="6">3.1.1.32</ecNumber>
        <ecNumber evidence="7">3.1.1.4</ecNumber>
    </recommendedName>
</protein>
<evidence type="ECO:0000256" key="7">
    <source>
        <dbReference type="ARBA" id="ARBA00013278"/>
    </source>
</evidence>
<sequence length="579" mass="64492">MRIFIILIAILINLVVASEASAAEQIARNLTSAKESELDRISQILATKPSEQSAFLAQENKPNGTQNQTDANLARQTQGHGAMQNETQILTAASTAYKNFKDATNEKLPPNSTLQNVALNKRLAQMPQDENAAQTARILAANSNAKAEFELQDGKQTSVQNATKNDQKTSNLTSYKSAAISRIAQNSAAKIDERHKQILAANPSKQAEKNLARYDEKAERNLASEQNSQVTPSAATTTEYLARAPANSAINSVAETTVKDEAKRLYEAAVKLEHEGDKTRALQLYKLAAKKAIFTDEDGETAAMERYVIAPSDSVADAPVEERKIAVKERAGAKFESGEAYDVDEILGLKMHHLNYLLPATYTLNRFEDRRRFETAFQISLQKPLFYDVFDMNETISAGYSQSSWWQTAKASTPFRETNYRPEIFVTFPTRFEAISSLDYLRAGLLHESNGQGGEKSRSWNRVYLEAKFYAGSLVVIPRAWARIPEKSADDDNPDIEKYLGNIDVNFALPYRGHIFTAMVRNNLHFDKTNRGAGELGWLFPFGKSGVYGYVKYFTGYGESLIDYNRHTDKIGIGFAILK</sequence>
<comment type="subcellular location">
    <subcellularLocation>
        <location evidence="3">Cell outer membrane</location>
        <topology evidence="3">Multi-pass membrane protein</topology>
    </subcellularLocation>
</comment>
<reference evidence="23 24" key="1">
    <citation type="submission" date="2016-07" db="EMBL/GenBank/DDBJ databases">
        <title>Comparative genomics of the Campylobacter concisus group.</title>
        <authorList>
            <person name="Miller W.G."/>
            <person name="Yee E."/>
            <person name="Chapman M.H."/>
            <person name="Huynh S."/>
            <person name="Bono J.L."/>
            <person name="On S.L.W."/>
            <person name="StLeger J."/>
            <person name="Foster G."/>
            <person name="Parker C.T."/>
        </authorList>
    </citation>
    <scope>NUCLEOTIDE SEQUENCE [LARGE SCALE GENOMIC DNA]</scope>
    <source>
        <strain evidence="23 24">ATCC 33238</strain>
    </source>
</reference>
<evidence type="ECO:0000256" key="11">
    <source>
        <dbReference type="ARBA" id="ARBA00022729"/>
    </source>
</evidence>
<dbReference type="Pfam" id="PF02253">
    <property type="entry name" value="PLA1"/>
    <property type="match status" value="1"/>
</dbReference>
<evidence type="ECO:0000256" key="9">
    <source>
        <dbReference type="ARBA" id="ARBA00022692"/>
    </source>
</evidence>
<evidence type="ECO:0000256" key="12">
    <source>
        <dbReference type="ARBA" id="ARBA00022801"/>
    </source>
</evidence>
<evidence type="ECO:0000256" key="16">
    <source>
        <dbReference type="ARBA" id="ARBA00023136"/>
    </source>
</evidence>
<feature type="binding site" description="in dimeric form" evidence="20">
    <location>
        <position position="412"/>
    </location>
    <ligand>
        <name>Ca(2+)</name>
        <dbReference type="ChEBI" id="CHEBI:29108"/>
        <label>1</label>
    </ligand>
</feature>
<feature type="chain" id="PRO_5039917928" description="Phosphatidylcholine 1-acylhydrolase" evidence="22">
    <location>
        <begin position="23"/>
        <end position="579"/>
    </location>
</feature>
<keyword evidence="10 20" id="KW-0479">Metal-binding</keyword>
<evidence type="ECO:0000256" key="6">
    <source>
        <dbReference type="ARBA" id="ARBA00013179"/>
    </source>
</evidence>
<dbReference type="Gene3D" id="2.40.230.10">
    <property type="entry name" value="Phospholipase A1"/>
    <property type="match status" value="1"/>
</dbReference>
<evidence type="ECO:0000256" key="15">
    <source>
        <dbReference type="ARBA" id="ARBA00023098"/>
    </source>
</evidence>
<evidence type="ECO:0000256" key="20">
    <source>
        <dbReference type="PIRSR" id="PIRSR603187-2"/>
    </source>
</evidence>
<feature type="signal peptide" evidence="22">
    <location>
        <begin position="1"/>
        <end position="22"/>
    </location>
</feature>
<keyword evidence="14" id="KW-0442">Lipid degradation</keyword>
<dbReference type="EMBL" id="CP012543">
    <property type="protein sequence ID" value="QCD45903.1"/>
    <property type="molecule type" value="Genomic_DNA"/>
</dbReference>
<dbReference type="KEGG" id="crx:CRECT_0203"/>
<dbReference type="GO" id="GO:0008970">
    <property type="term" value="F:phospholipase A1 activity"/>
    <property type="evidence" value="ECO:0007669"/>
    <property type="project" value="UniProtKB-EC"/>
</dbReference>
<accession>A0A6G5QJL0</accession>
<feature type="active site" description="Nucleophile" evidence="19">
    <location>
        <position position="449"/>
    </location>
</feature>
<feature type="active site" description="Proton acceptor" evidence="19">
    <location>
        <position position="447"/>
    </location>
</feature>
<name>A0A6G5QJL0_CAMRE</name>
<feature type="binding site" description="in dimeric form" evidence="20">
    <location>
        <position position="492"/>
    </location>
    <ligand>
        <name>Ca(2+)</name>
        <dbReference type="ChEBI" id="CHEBI:29108"/>
        <label>1</label>
    </ligand>
</feature>
<dbReference type="GO" id="GO:0046872">
    <property type="term" value="F:metal ion binding"/>
    <property type="evidence" value="ECO:0007669"/>
    <property type="project" value="UniProtKB-KW"/>
</dbReference>
<dbReference type="Proteomes" id="UP000502377">
    <property type="component" value="Chromosome"/>
</dbReference>